<keyword evidence="2" id="KW-1185">Reference proteome</keyword>
<dbReference type="Proteomes" id="UP000004978">
    <property type="component" value="Unassembled WGS sequence"/>
</dbReference>
<name>F9UK29_9BACT</name>
<dbReference type="Gene3D" id="3.40.50.150">
    <property type="entry name" value="Vaccinia Virus protein VP39"/>
    <property type="match status" value="1"/>
</dbReference>
<protein>
    <submittedName>
        <fullName evidence="1">Uncharacterized protein</fullName>
    </submittedName>
</protein>
<dbReference type="InterPro" id="IPR029063">
    <property type="entry name" value="SAM-dependent_MTases_sf"/>
</dbReference>
<dbReference type="eggNOG" id="ENOG5031YW9">
    <property type="taxonomic scope" value="Bacteria"/>
</dbReference>
<evidence type="ECO:0000313" key="1">
    <source>
        <dbReference type="EMBL" id="EGV00034.1"/>
    </source>
</evidence>
<gene>
    <name evidence="1" type="ORF">MCSF7_01201</name>
</gene>
<sequence length="133" mass="15765">MFAGIGAQHKAFKNLENKLKIKTNSLGTCDFYIDAIVAYMLMHHGTLERETEFSVEQMISLLNKQNFSSNSKNVISKNYFKRMHENKLRKIFPYLFAYVNNDYFYQKYSLKNKLREREQAEQIYVNILACLNN</sequence>
<dbReference type="STRING" id="1037410.MCSF7_01201"/>
<proteinExistence type="predicted"/>
<dbReference type="EMBL" id="AFXA01000011">
    <property type="protein sequence ID" value="EGV00034.1"/>
    <property type="molecule type" value="Genomic_DNA"/>
</dbReference>
<accession>F9UK29</accession>
<dbReference type="NCBIfam" id="NF045953">
    <property type="entry name" value="DCM_methyl_Nterm"/>
    <property type="match status" value="1"/>
</dbReference>
<organism evidence="1 2">
    <name type="scientific">Mycoplasmopsis columbina SF7</name>
    <dbReference type="NCBI Taxonomy" id="1037410"/>
    <lineage>
        <taxon>Bacteria</taxon>
        <taxon>Bacillati</taxon>
        <taxon>Mycoplasmatota</taxon>
        <taxon>Mycoplasmoidales</taxon>
        <taxon>Metamycoplasmataceae</taxon>
        <taxon>Mycoplasmopsis</taxon>
    </lineage>
</organism>
<reference evidence="1 2" key="1">
    <citation type="journal article" date="2013" name="Genome Announc.">
        <title>Genome Sequence of Mycoplasma columbinum Strain SF7.</title>
        <authorList>
            <person name="Guo Z."/>
            <person name="Xu X."/>
            <person name="Zheng Q."/>
            <person name="Li T."/>
            <person name="Kuang S."/>
            <person name="Zhang Z."/>
            <person name="Chen Y."/>
            <person name="Lu X."/>
            <person name="Zhou R."/>
            <person name="Bi D."/>
            <person name="Jin H."/>
        </authorList>
    </citation>
    <scope>NUCLEOTIDE SEQUENCE [LARGE SCALE GENOMIC DNA]</scope>
    <source>
        <strain evidence="1 2">SF7</strain>
    </source>
</reference>
<evidence type="ECO:0000313" key="2">
    <source>
        <dbReference type="Proteomes" id="UP000004978"/>
    </source>
</evidence>
<comment type="caution">
    <text evidence="1">The sequence shown here is derived from an EMBL/GenBank/DDBJ whole genome shotgun (WGS) entry which is preliminary data.</text>
</comment>
<dbReference type="AlphaFoldDB" id="F9UK29"/>